<dbReference type="SUPFAM" id="SSF81442">
    <property type="entry name" value="Cytochrome c oxidase subunit I-like"/>
    <property type="match status" value="1"/>
</dbReference>
<dbReference type="PANTHER" id="PTHR10422">
    <property type="entry name" value="CYTOCHROME C OXIDASE SUBUNIT 1"/>
    <property type="match status" value="1"/>
</dbReference>
<feature type="transmembrane region" description="Helical" evidence="2">
    <location>
        <begin position="112"/>
        <end position="135"/>
    </location>
</feature>
<dbReference type="AlphaFoldDB" id="A0A2W5F435"/>
<feature type="transmembrane region" description="Helical" evidence="2">
    <location>
        <begin position="147"/>
        <end position="173"/>
    </location>
</feature>
<dbReference type="InterPro" id="IPR023616">
    <property type="entry name" value="Cyt_c_oxase-like_su1_dom"/>
</dbReference>
<proteinExistence type="predicted"/>
<accession>A0A2W5F435</accession>
<gene>
    <name evidence="4" type="ORF">DI598_08770</name>
</gene>
<feature type="transmembrane region" description="Helical" evidence="2">
    <location>
        <begin position="76"/>
        <end position="100"/>
    </location>
</feature>
<evidence type="ECO:0000313" key="4">
    <source>
        <dbReference type="EMBL" id="PZP49034.1"/>
    </source>
</evidence>
<dbReference type="InterPro" id="IPR000883">
    <property type="entry name" value="Cyt_C_Oxase_1"/>
</dbReference>
<name>A0A2W5F435_9SPHI</name>
<dbReference type="GO" id="GO:0020037">
    <property type="term" value="F:heme binding"/>
    <property type="evidence" value="ECO:0007669"/>
    <property type="project" value="InterPro"/>
</dbReference>
<evidence type="ECO:0000259" key="3">
    <source>
        <dbReference type="PROSITE" id="PS50855"/>
    </source>
</evidence>
<sequence length="245" mass="27892">MVLFILGIYNGLMQVLYRAGVLSQASFLKLNYYQGLTMHGVINAVVLTTFFAVAFGHVTISHYLKREPPKWSYRIALWLMLIGTTMDAYCMLTGKAQVLYTFYAPLKADPLFYIGTALLIVGSWFAFFGWIKAWIDYKKENPKGRMPLGVLGTFVNFTIWLTCTVPVAYSVLVLLTPWSAGWTSELNVPLTRVLFWMFGHPLVYFWLIPAYIMFYTVLPKVAGTKLYSENAGRLAFLLFLILSIP</sequence>
<dbReference type="InterPro" id="IPR036927">
    <property type="entry name" value="Cyt_c_oxase-like_su1_sf"/>
</dbReference>
<keyword evidence="1" id="KW-0813">Transport</keyword>
<keyword evidence="2" id="KW-0472">Membrane</keyword>
<dbReference type="PROSITE" id="PS50855">
    <property type="entry name" value="COX1"/>
    <property type="match status" value="1"/>
</dbReference>
<dbReference type="PANTHER" id="PTHR10422:SF40">
    <property type="entry name" value="CYTOCHROME C OXIDASE SUBUNIT I"/>
    <property type="match status" value="1"/>
</dbReference>
<dbReference type="EMBL" id="QFOI01000131">
    <property type="protein sequence ID" value="PZP49034.1"/>
    <property type="molecule type" value="Genomic_DNA"/>
</dbReference>
<feature type="transmembrane region" description="Helical" evidence="2">
    <location>
        <begin position="193"/>
        <end position="214"/>
    </location>
</feature>
<keyword evidence="1" id="KW-0249">Electron transport</keyword>
<feature type="non-terminal residue" evidence="4">
    <location>
        <position position="245"/>
    </location>
</feature>
<keyword evidence="2" id="KW-1133">Transmembrane helix</keyword>
<dbReference type="Pfam" id="PF00115">
    <property type="entry name" value="COX1"/>
    <property type="match status" value="1"/>
</dbReference>
<feature type="transmembrane region" description="Helical" evidence="2">
    <location>
        <begin position="42"/>
        <end position="64"/>
    </location>
</feature>
<comment type="caution">
    <text evidence="4">The sequence shown here is derived from an EMBL/GenBank/DDBJ whole genome shotgun (WGS) entry which is preliminary data.</text>
</comment>
<organism evidence="4 5">
    <name type="scientific">Pseudopedobacter saltans</name>
    <dbReference type="NCBI Taxonomy" id="151895"/>
    <lineage>
        <taxon>Bacteria</taxon>
        <taxon>Pseudomonadati</taxon>
        <taxon>Bacteroidota</taxon>
        <taxon>Sphingobacteriia</taxon>
        <taxon>Sphingobacteriales</taxon>
        <taxon>Sphingobacteriaceae</taxon>
        <taxon>Pseudopedobacter</taxon>
    </lineage>
</organism>
<keyword evidence="1" id="KW-0679">Respiratory chain</keyword>
<feature type="domain" description="Cytochrome oxidase subunit I profile" evidence="3">
    <location>
        <begin position="1"/>
        <end position="245"/>
    </location>
</feature>
<evidence type="ECO:0000313" key="5">
    <source>
        <dbReference type="Proteomes" id="UP000249645"/>
    </source>
</evidence>
<keyword evidence="2" id="KW-0812">Transmembrane</keyword>
<dbReference type="Gene3D" id="1.20.210.10">
    <property type="entry name" value="Cytochrome c oxidase-like, subunit I domain"/>
    <property type="match status" value="1"/>
</dbReference>
<protein>
    <submittedName>
        <fullName evidence="4">Cytochrome C oxidase subunit I</fullName>
    </submittedName>
</protein>
<dbReference type="GO" id="GO:0004129">
    <property type="term" value="F:cytochrome-c oxidase activity"/>
    <property type="evidence" value="ECO:0007669"/>
    <property type="project" value="InterPro"/>
</dbReference>
<dbReference type="GO" id="GO:0009060">
    <property type="term" value="P:aerobic respiration"/>
    <property type="evidence" value="ECO:0007669"/>
    <property type="project" value="InterPro"/>
</dbReference>
<dbReference type="GO" id="GO:0016020">
    <property type="term" value="C:membrane"/>
    <property type="evidence" value="ECO:0007669"/>
    <property type="project" value="InterPro"/>
</dbReference>
<reference evidence="4 5" key="1">
    <citation type="submission" date="2017-11" db="EMBL/GenBank/DDBJ databases">
        <title>Infants hospitalized years apart are colonized by the same room-sourced microbial strains.</title>
        <authorList>
            <person name="Brooks B."/>
            <person name="Olm M.R."/>
            <person name="Firek B.A."/>
            <person name="Baker R."/>
            <person name="Thomas B.C."/>
            <person name="Morowitz M.J."/>
            <person name="Banfield J.F."/>
        </authorList>
    </citation>
    <scope>NUCLEOTIDE SEQUENCE [LARGE SCALE GENOMIC DNA]</scope>
    <source>
        <strain evidence="4">S2_009_000_R2_76</strain>
    </source>
</reference>
<evidence type="ECO:0000256" key="1">
    <source>
        <dbReference type="ARBA" id="ARBA00022660"/>
    </source>
</evidence>
<dbReference type="Proteomes" id="UP000249645">
    <property type="component" value="Unassembled WGS sequence"/>
</dbReference>
<evidence type="ECO:0000256" key="2">
    <source>
        <dbReference type="SAM" id="Phobius"/>
    </source>
</evidence>